<name>A0ABT2LJS9_9HYPH</name>
<proteinExistence type="predicted"/>
<gene>
    <name evidence="2" type="ORF">N5A92_00065</name>
</gene>
<evidence type="ECO:0000313" key="2">
    <source>
        <dbReference type="EMBL" id="MCT7373444.1"/>
    </source>
</evidence>
<feature type="region of interest" description="Disordered" evidence="1">
    <location>
        <begin position="36"/>
        <end position="58"/>
    </location>
</feature>
<dbReference type="Proteomes" id="UP001320831">
    <property type="component" value="Unassembled WGS sequence"/>
</dbReference>
<protein>
    <submittedName>
        <fullName evidence="2">Uncharacterized protein</fullName>
    </submittedName>
</protein>
<dbReference type="EMBL" id="JAOCZP010000001">
    <property type="protein sequence ID" value="MCT7373444.1"/>
    <property type="molecule type" value="Genomic_DNA"/>
</dbReference>
<sequence>MATILNFKRAAPRMTRRLPVPKGGAAIVIFPGVRYERRDGGKGAPLHPHRERERRTKS</sequence>
<dbReference type="RefSeq" id="WP_260899765.1">
    <property type="nucleotide sequence ID" value="NZ_JAOCZP010000001.1"/>
</dbReference>
<evidence type="ECO:0000313" key="3">
    <source>
        <dbReference type="Proteomes" id="UP001320831"/>
    </source>
</evidence>
<keyword evidence="3" id="KW-1185">Reference proteome</keyword>
<evidence type="ECO:0000256" key="1">
    <source>
        <dbReference type="SAM" id="MobiDB-lite"/>
    </source>
</evidence>
<feature type="compositionally biased region" description="Basic and acidic residues" evidence="1">
    <location>
        <begin position="48"/>
        <end position="58"/>
    </location>
</feature>
<accession>A0ABT2LJS9</accession>
<reference evidence="2 3" key="1">
    <citation type="submission" date="2022-09" db="EMBL/GenBank/DDBJ databases">
        <title>Chelativorans salina sp. nov., a novel slightly halophilic bacterium isolated from a saline lake sediment enrichment.</title>
        <authorList>
            <person name="Gao L."/>
            <person name="Fang B.-Z."/>
            <person name="Li W.-J."/>
        </authorList>
    </citation>
    <scope>NUCLEOTIDE SEQUENCE [LARGE SCALE GENOMIC DNA]</scope>
    <source>
        <strain evidence="2 3">EGI FJ00035</strain>
    </source>
</reference>
<comment type="caution">
    <text evidence="2">The sequence shown here is derived from an EMBL/GenBank/DDBJ whole genome shotgun (WGS) entry which is preliminary data.</text>
</comment>
<organism evidence="2 3">
    <name type="scientific">Chelativorans salis</name>
    <dbReference type="NCBI Taxonomy" id="2978478"/>
    <lineage>
        <taxon>Bacteria</taxon>
        <taxon>Pseudomonadati</taxon>
        <taxon>Pseudomonadota</taxon>
        <taxon>Alphaproteobacteria</taxon>
        <taxon>Hyphomicrobiales</taxon>
        <taxon>Phyllobacteriaceae</taxon>
        <taxon>Chelativorans</taxon>
    </lineage>
</organism>